<dbReference type="PhylomeDB" id="Q727K6"/>
<name>Q727K6_NITV2</name>
<dbReference type="Proteomes" id="UP000002194">
    <property type="component" value="Chromosome"/>
</dbReference>
<gene>
    <name evidence="2" type="ordered locus">DVU_2849</name>
</gene>
<dbReference type="PaxDb" id="882-DVU_2849"/>
<dbReference type="EMBL" id="AE017285">
    <property type="protein sequence ID" value="AAS97321.1"/>
    <property type="molecule type" value="Genomic_DNA"/>
</dbReference>
<dbReference type="KEGG" id="dvu:DVU_2849"/>
<organism evidence="2 3">
    <name type="scientific">Nitratidesulfovibrio vulgaris (strain ATCC 29579 / DSM 644 / CCUG 34227 / NCIMB 8303 / VKM B-1760 / Hildenborough)</name>
    <name type="common">Desulfovibrio vulgaris</name>
    <dbReference type="NCBI Taxonomy" id="882"/>
    <lineage>
        <taxon>Bacteria</taxon>
        <taxon>Pseudomonadati</taxon>
        <taxon>Thermodesulfobacteriota</taxon>
        <taxon>Desulfovibrionia</taxon>
        <taxon>Desulfovibrionales</taxon>
        <taxon>Desulfovibrionaceae</taxon>
        <taxon>Nitratidesulfovibrio</taxon>
    </lineage>
</organism>
<dbReference type="eggNOG" id="COG5301">
    <property type="taxonomic scope" value="Bacteria"/>
</dbReference>
<accession>Q727K6</accession>
<proteinExistence type="predicted"/>
<dbReference type="PATRIC" id="fig|882.5.peg.2570"/>
<protein>
    <submittedName>
        <fullName evidence="2">Tail fiber protein, putative</fullName>
    </submittedName>
</protein>
<dbReference type="EnsemblBacteria" id="AAS97321">
    <property type="protein sequence ID" value="AAS97321"/>
    <property type="gene ID" value="DVU_2849"/>
</dbReference>
<reference evidence="2 3" key="1">
    <citation type="journal article" date="2004" name="Nat. Biotechnol.">
        <title>The genome sequence of the anaerobic, sulfate-reducing bacterium Desulfovibrio vulgaris Hildenborough.</title>
        <authorList>
            <person name="Heidelberg J.F."/>
            <person name="Seshadri R."/>
            <person name="Haveman S.A."/>
            <person name="Hemme C.L."/>
            <person name="Paulsen I.T."/>
            <person name="Kolonay J.F."/>
            <person name="Eisen J.A."/>
            <person name="Ward N."/>
            <person name="Methe B."/>
            <person name="Brinkac L.M."/>
            <person name="Daugherty S.C."/>
            <person name="Deboy R.T."/>
            <person name="Dodson R.J."/>
            <person name="Durkin A.S."/>
            <person name="Madupu R."/>
            <person name="Nelson W.C."/>
            <person name="Sullivan S.A."/>
            <person name="Fouts D."/>
            <person name="Haft D.H."/>
            <person name="Selengut J."/>
            <person name="Peterson J.D."/>
            <person name="Davidsen T.M."/>
            <person name="Zafar N."/>
            <person name="Zhou L."/>
            <person name="Radune D."/>
            <person name="Dimitrov G."/>
            <person name="Hance M."/>
            <person name="Tran K."/>
            <person name="Khouri H."/>
            <person name="Gill J."/>
            <person name="Utterback T.R."/>
            <person name="Feldblyum T.V."/>
            <person name="Wall J.D."/>
            <person name="Voordouw G."/>
            <person name="Fraser C.M."/>
        </authorList>
    </citation>
    <scope>NUCLEOTIDE SEQUENCE [LARGE SCALE GENOMIC DNA]</scope>
    <source>
        <strain evidence="3">ATCC 29579 / DSM 644 / NCIMB 8303 / VKM B-1760 / Hildenborough</strain>
    </source>
</reference>
<dbReference type="RefSeq" id="WP_010940115.1">
    <property type="nucleotide sequence ID" value="NC_002937.3"/>
</dbReference>
<evidence type="ECO:0000256" key="1">
    <source>
        <dbReference type="SAM" id="MobiDB-lite"/>
    </source>
</evidence>
<dbReference type="HOGENOM" id="CLU_008928_1_1_7"/>
<evidence type="ECO:0000313" key="3">
    <source>
        <dbReference type="Proteomes" id="UP000002194"/>
    </source>
</evidence>
<dbReference type="AlphaFoldDB" id="Q727K6"/>
<feature type="region of interest" description="Disordered" evidence="1">
    <location>
        <begin position="1"/>
        <end position="26"/>
    </location>
</feature>
<sequence length="271" mass="28782">MHRIDGPGATQDNRFTDGDPTAGIPPTIVTDDWANAVQEELSGVVEGAGLTLDKAKHDQLKAAITKMITDRAAPLATTEQAGLVERATDAEAQAGTDGERYVTPKQLVAVMRDMLGGAIIEWEAAAIPTLTDGKPLGLELNGSVVSLATFPRLLRKWAGAGSNATTPAWFRCTADGVRDAAGAYIRLQDRRAEFARGWDHGRGVDTGRVLGSAQGHMIESHQHDLRASRVGTAGSTAWAYSGITGENQLTMPTGGIETRPRNVAVMYLILV</sequence>
<evidence type="ECO:0000313" key="2">
    <source>
        <dbReference type="EMBL" id="AAS97321.1"/>
    </source>
</evidence>
<dbReference type="STRING" id="882.DVU_2849"/>
<keyword evidence="3" id="KW-1185">Reference proteome</keyword>
<dbReference type="SUPFAM" id="SSF88874">
    <property type="entry name" value="Receptor-binding domain of short tail fibre protein gp12"/>
    <property type="match status" value="1"/>
</dbReference>
<dbReference type="OrthoDB" id="5455928at2"/>